<gene>
    <name evidence="3" type="ORF">E4191_11025</name>
</gene>
<evidence type="ECO:0000313" key="4">
    <source>
        <dbReference type="Proteomes" id="UP000296374"/>
    </source>
</evidence>
<reference evidence="4" key="1">
    <citation type="submission" date="2019-03" db="EMBL/GenBank/DDBJ databases">
        <authorList>
            <person name="Li J."/>
        </authorList>
    </citation>
    <scope>NUCLEOTIDE SEQUENCE [LARGE SCALE GENOMIC DNA]</scope>
    <source>
        <strain evidence="4">2251</strain>
    </source>
</reference>
<dbReference type="Pfam" id="PF04984">
    <property type="entry name" value="Phage_sheath_1"/>
    <property type="match status" value="1"/>
</dbReference>
<evidence type="ECO:0000313" key="3">
    <source>
        <dbReference type="EMBL" id="QBX35167.1"/>
    </source>
</evidence>
<dbReference type="InterPro" id="IPR052042">
    <property type="entry name" value="Tail_sheath_structural"/>
</dbReference>
<dbReference type="PANTHER" id="PTHR35861:SF1">
    <property type="entry name" value="PHAGE TAIL SHEATH PROTEIN"/>
    <property type="match status" value="1"/>
</dbReference>
<dbReference type="AlphaFoldDB" id="A0A4P7HP55"/>
<organism evidence="3 4">
    <name type="scientific">Paracoccus liaowanqingii</name>
    <dbReference type="NCBI Taxonomy" id="2560053"/>
    <lineage>
        <taxon>Bacteria</taxon>
        <taxon>Pseudomonadati</taxon>
        <taxon>Pseudomonadota</taxon>
        <taxon>Alphaproteobacteria</taxon>
        <taxon>Rhodobacterales</taxon>
        <taxon>Paracoccaceae</taxon>
        <taxon>Paracoccus</taxon>
    </lineage>
</organism>
<evidence type="ECO:0000256" key="1">
    <source>
        <dbReference type="ARBA" id="ARBA00008005"/>
    </source>
</evidence>
<dbReference type="PANTHER" id="PTHR35861">
    <property type="match status" value="1"/>
</dbReference>
<evidence type="ECO:0000259" key="2">
    <source>
        <dbReference type="Pfam" id="PF04984"/>
    </source>
</evidence>
<protein>
    <submittedName>
        <fullName evidence="3">Phage tail sheath family protein</fullName>
    </submittedName>
</protein>
<proteinExistence type="inferred from homology"/>
<feature type="domain" description="Tail sheath protein subtilisin-like" evidence="2">
    <location>
        <begin position="221"/>
        <end position="394"/>
    </location>
</feature>
<dbReference type="RefSeq" id="WP_135313449.1">
    <property type="nucleotide sequence ID" value="NZ_CP038439.1"/>
</dbReference>
<name>A0A4P7HP55_9RHOB</name>
<comment type="similarity">
    <text evidence="1">Belongs to the myoviridae tail sheath protein family.</text>
</comment>
<dbReference type="Proteomes" id="UP000296374">
    <property type="component" value="Chromosome"/>
</dbReference>
<dbReference type="Gene3D" id="3.40.50.11780">
    <property type="match status" value="2"/>
</dbReference>
<dbReference type="InterPro" id="IPR035089">
    <property type="entry name" value="Phage_sheath_subtilisin"/>
</dbReference>
<dbReference type="EMBL" id="CP038439">
    <property type="protein sequence ID" value="QBX35167.1"/>
    <property type="molecule type" value="Genomic_DNA"/>
</dbReference>
<dbReference type="KEGG" id="plia:E4191_11025"/>
<accession>A0A4P7HP55</accession>
<sequence length="516" mass="54976">MVLRPLPPGGLPRVTFEARRPSELAPLRTDIALALGTAPRGPVDMPVRIEGWRTYESVFGGMTADSFTGHALKGYFENGGQIAWVLRLAPGARPASGLWAVLGDGGFAPERLGQEAFRVSAATPGAWGGAVSVRPRFRVLSNGAGVIDIDVHDGGRIVEQLVGIDPAALSVTVAERSALIRIDPEVGAAPLPPAAGAGPRVRIWGPVALSGGIDGAAPARADYATALEHALEEPEPALIVLPDLHRHVGPDDAAAVLLAAARMVDPLLDRMVVADAPEAIGTAADATAWIERFGGDPAVHRTVATYHPWIDMRDPVGSLAAPLRRLPPSGHVAGAISRLDRTQGAYVTPANTSLSEAVDLARRFEPADQDALSSIGLNALRCQSARGIVVWGGRMTRSDDARTRFVAHRRLVHRIVRALRRTWAPMVFEPNDDAQRFAIARSATTLLLEAFHANVLKGNRPDEAFRVIVDDTVNTPQTREAGQLFCEIAIAPATPMEFIHFRVGLSADGTVEFIEP</sequence>